<dbReference type="PROSITE" id="PS50048">
    <property type="entry name" value="ZN2_CY6_FUNGAL_2"/>
    <property type="match status" value="1"/>
</dbReference>
<dbReference type="OrthoDB" id="9970124at2759"/>
<evidence type="ECO:0000313" key="11">
    <source>
        <dbReference type="EMBL" id="KAF2798153.1"/>
    </source>
</evidence>
<comment type="subcellular location">
    <subcellularLocation>
        <location evidence="1">Nucleus</location>
    </subcellularLocation>
</comment>
<protein>
    <recommendedName>
        <fullName evidence="10">Zn(2)-C6 fungal-type domain-containing protein</fullName>
    </recommendedName>
</protein>
<evidence type="ECO:0000313" key="12">
    <source>
        <dbReference type="Proteomes" id="UP000799757"/>
    </source>
</evidence>
<dbReference type="PANTHER" id="PTHR47782">
    <property type="entry name" value="ZN(II)2CYS6 TRANSCRIPTION FACTOR (EUROFUNG)-RELATED"/>
    <property type="match status" value="1"/>
</dbReference>
<dbReference type="GO" id="GO:0000981">
    <property type="term" value="F:DNA-binding transcription factor activity, RNA polymerase II-specific"/>
    <property type="evidence" value="ECO:0007669"/>
    <property type="project" value="InterPro"/>
</dbReference>
<evidence type="ECO:0000256" key="4">
    <source>
        <dbReference type="ARBA" id="ARBA00023015"/>
    </source>
</evidence>
<dbReference type="Gene3D" id="4.10.240.10">
    <property type="entry name" value="Zn(2)-C6 fungal-type DNA-binding domain"/>
    <property type="match status" value="1"/>
</dbReference>
<evidence type="ECO:0000256" key="6">
    <source>
        <dbReference type="ARBA" id="ARBA00023163"/>
    </source>
</evidence>
<evidence type="ECO:0000256" key="7">
    <source>
        <dbReference type="ARBA" id="ARBA00023242"/>
    </source>
</evidence>
<dbReference type="GO" id="GO:0005634">
    <property type="term" value="C:nucleus"/>
    <property type="evidence" value="ECO:0007669"/>
    <property type="project" value="UniProtKB-SubCell"/>
</dbReference>
<dbReference type="SMART" id="SM00066">
    <property type="entry name" value="GAL4"/>
    <property type="match status" value="1"/>
</dbReference>
<feature type="region of interest" description="Disordered" evidence="8">
    <location>
        <begin position="122"/>
        <end position="144"/>
    </location>
</feature>
<dbReference type="Pfam" id="PF04082">
    <property type="entry name" value="Fungal_trans"/>
    <property type="match status" value="1"/>
</dbReference>
<evidence type="ECO:0000256" key="2">
    <source>
        <dbReference type="ARBA" id="ARBA00022723"/>
    </source>
</evidence>
<dbReference type="GO" id="GO:0008270">
    <property type="term" value="F:zinc ion binding"/>
    <property type="evidence" value="ECO:0007669"/>
    <property type="project" value="InterPro"/>
</dbReference>
<dbReference type="Proteomes" id="UP000799757">
    <property type="component" value="Unassembled WGS sequence"/>
</dbReference>
<evidence type="ECO:0000256" key="1">
    <source>
        <dbReference type="ARBA" id="ARBA00004123"/>
    </source>
</evidence>
<proteinExistence type="predicted"/>
<keyword evidence="12" id="KW-1185">Reference proteome</keyword>
<keyword evidence="6" id="KW-0804">Transcription</keyword>
<dbReference type="InterPro" id="IPR001138">
    <property type="entry name" value="Zn2Cys6_DnaBD"/>
</dbReference>
<gene>
    <name evidence="11" type="ORF">K505DRAFT_297094</name>
</gene>
<keyword evidence="9" id="KW-1133">Transmembrane helix</keyword>
<feature type="region of interest" description="Disordered" evidence="8">
    <location>
        <begin position="1"/>
        <end position="38"/>
    </location>
</feature>
<dbReference type="GO" id="GO:0045944">
    <property type="term" value="P:positive regulation of transcription by RNA polymerase II"/>
    <property type="evidence" value="ECO:0007669"/>
    <property type="project" value="TreeGrafter"/>
</dbReference>
<keyword evidence="7" id="KW-0539">Nucleus</keyword>
<keyword evidence="5" id="KW-0238">DNA-binding</keyword>
<evidence type="ECO:0000259" key="10">
    <source>
        <dbReference type="PROSITE" id="PS50048"/>
    </source>
</evidence>
<keyword evidence="2" id="KW-0479">Metal-binding</keyword>
<dbReference type="CDD" id="cd12148">
    <property type="entry name" value="fungal_TF_MHR"/>
    <property type="match status" value="1"/>
</dbReference>
<dbReference type="GO" id="GO:0043565">
    <property type="term" value="F:sequence-specific DNA binding"/>
    <property type="evidence" value="ECO:0007669"/>
    <property type="project" value="TreeGrafter"/>
</dbReference>
<dbReference type="SMART" id="SM00906">
    <property type="entry name" value="Fungal_trans"/>
    <property type="match status" value="1"/>
</dbReference>
<dbReference type="AlphaFoldDB" id="A0A6A6XPS2"/>
<dbReference type="PROSITE" id="PS00463">
    <property type="entry name" value="ZN2_CY6_FUNGAL_1"/>
    <property type="match status" value="1"/>
</dbReference>
<dbReference type="GO" id="GO:0006351">
    <property type="term" value="P:DNA-templated transcription"/>
    <property type="evidence" value="ECO:0007669"/>
    <property type="project" value="InterPro"/>
</dbReference>
<evidence type="ECO:0000256" key="9">
    <source>
        <dbReference type="SAM" id="Phobius"/>
    </source>
</evidence>
<dbReference type="Pfam" id="PF00172">
    <property type="entry name" value="Zn_clus"/>
    <property type="match status" value="1"/>
</dbReference>
<reference evidence="11" key="1">
    <citation type="journal article" date="2020" name="Stud. Mycol.">
        <title>101 Dothideomycetes genomes: a test case for predicting lifestyles and emergence of pathogens.</title>
        <authorList>
            <person name="Haridas S."/>
            <person name="Albert R."/>
            <person name="Binder M."/>
            <person name="Bloem J."/>
            <person name="Labutti K."/>
            <person name="Salamov A."/>
            <person name="Andreopoulos B."/>
            <person name="Baker S."/>
            <person name="Barry K."/>
            <person name="Bills G."/>
            <person name="Bluhm B."/>
            <person name="Cannon C."/>
            <person name="Castanera R."/>
            <person name="Culley D."/>
            <person name="Daum C."/>
            <person name="Ezra D."/>
            <person name="Gonzalez J."/>
            <person name="Henrissat B."/>
            <person name="Kuo A."/>
            <person name="Liang C."/>
            <person name="Lipzen A."/>
            <person name="Lutzoni F."/>
            <person name="Magnuson J."/>
            <person name="Mondo S."/>
            <person name="Nolan M."/>
            <person name="Ohm R."/>
            <person name="Pangilinan J."/>
            <person name="Park H.-J."/>
            <person name="Ramirez L."/>
            <person name="Alfaro M."/>
            <person name="Sun H."/>
            <person name="Tritt A."/>
            <person name="Yoshinaga Y."/>
            <person name="Zwiers L.-H."/>
            <person name="Turgeon B."/>
            <person name="Goodwin S."/>
            <person name="Spatafora J."/>
            <person name="Crous P."/>
            <person name="Grigoriev I."/>
        </authorList>
    </citation>
    <scope>NUCLEOTIDE SEQUENCE</scope>
    <source>
        <strain evidence="11">CBS 109.77</strain>
    </source>
</reference>
<dbReference type="InterPro" id="IPR036864">
    <property type="entry name" value="Zn2-C6_fun-type_DNA-bd_sf"/>
</dbReference>
<dbReference type="InterPro" id="IPR007219">
    <property type="entry name" value="XnlR_reg_dom"/>
</dbReference>
<feature type="domain" description="Zn(2)-C6 fungal-type" evidence="10">
    <location>
        <begin position="46"/>
        <end position="76"/>
    </location>
</feature>
<feature type="compositionally biased region" description="Polar residues" evidence="8">
    <location>
        <begin position="24"/>
        <end position="34"/>
    </location>
</feature>
<dbReference type="EMBL" id="MU001790">
    <property type="protein sequence ID" value="KAF2798153.1"/>
    <property type="molecule type" value="Genomic_DNA"/>
</dbReference>
<dbReference type="SUPFAM" id="SSF57701">
    <property type="entry name" value="Zn2/Cys6 DNA-binding domain"/>
    <property type="match status" value="1"/>
</dbReference>
<name>A0A6A6XPS2_9PLEO</name>
<dbReference type="PANTHER" id="PTHR47782:SF12">
    <property type="entry name" value="ZN(II)2CYS6 TRANSCRIPTION FACTOR (EUROFUNG)"/>
    <property type="match status" value="1"/>
</dbReference>
<evidence type="ECO:0000256" key="5">
    <source>
        <dbReference type="ARBA" id="ARBA00023125"/>
    </source>
</evidence>
<evidence type="ECO:0000256" key="3">
    <source>
        <dbReference type="ARBA" id="ARBA00022833"/>
    </source>
</evidence>
<keyword evidence="9" id="KW-0472">Membrane</keyword>
<sequence length="795" mass="88465">MSLLNPVPSLRHTNNRPMPIMEQPGQTQPPNHTQPAGPRRARVALACQRCKGRKQRCDGVHPTCKSCIKAGISCVYEPTLRPRYPGGKMLYINALEERIAFLEGQLPEYGQDHFAHVDPQKDARRLHKRQASTSATSQFDEGDEEDSTLVDGVAYLSLCASGTTDAAPEPFYMGSSSGATIARMIQSSIFRARKPSNVPQPLNTLRSGSTSSATSCGITPLPTSTFLEFPPPSQAQRLFSVFFNRLHTRWPILDRKVYEQVFKHQYQQGALPTIERSSLHLIYAISARFLQLTKQAVDVDPEAHFTAAIEPMDSIMEQHNSSTVQFLTLLAIYGQRSPYGAGVWSQVRYSITLCVELGMHRKPTSHSPTRDPRDLEIRRRIFWSCYCLDRLTSVLLGRTFAISDRDINVELPSEDPTFWDLTSTQPLVDDGKGWSNISPFIHIVKLRQLQSKTQRTVFRVDIDHTSRSPADQAHEDAKVAKIRKELDTWVNGIPEPPPAVEGGPSWMYQPETLNPYHDSRDFFTLQYHKTILSLYTGLLPSLAVSDQRFVSCAQSSARICATYKRLHQQKILSFTIIGLHSCFVAGLTLIYCLWRDKTLFSFDILEATRSCSQCLTIFGEKWPGAVKYGEIFEALSGSVLRAIMEPGTENANCPNQNLRINLEMFTTPTTSSSGEQSETKSSDPLLGAVKDVFMEVDEDVPGGWQGWRVFNEMVQSDIQEPGLATGGISEAEPMLRSEFGSPNWNDDGGAEYLQMDNEFGGIGAQMGGQGMGGMGTSAAFGNQGGWDHGFFAGYE</sequence>
<keyword evidence="4" id="KW-0805">Transcription regulation</keyword>
<accession>A0A6A6XPS2</accession>
<feature type="transmembrane region" description="Helical" evidence="9">
    <location>
        <begin position="571"/>
        <end position="594"/>
    </location>
</feature>
<organism evidence="11 12">
    <name type="scientific">Melanomma pulvis-pyrius CBS 109.77</name>
    <dbReference type="NCBI Taxonomy" id="1314802"/>
    <lineage>
        <taxon>Eukaryota</taxon>
        <taxon>Fungi</taxon>
        <taxon>Dikarya</taxon>
        <taxon>Ascomycota</taxon>
        <taxon>Pezizomycotina</taxon>
        <taxon>Dothideomycetes</taxon>
        <taxon>Pleosporomycetidae</taxon>
        <taxon>Pleosporales</taxon>
        <taxon>Melanommataceae</taxon>
        <taxon>Melanomma</taxon>
    </lineage>
</organism>
<keyword evidence="3" id="KW-0862">Zinc</keyword>
<dbReference type="InterPro" id="IPR052202">
    <property type="entry name" value="Yeast_MetPath_Reg"/>
</dbReference>
<evidence type="ECO:0000256" key="8">
    <source>
        <dbReference type="SAM" id="MobiDB-lite"/>
    </source>
</evidence>
<keyword evidence="9" id="KW-0812">Transmembrane</keyword>
<dbReference type="CDD" id="cd00067">
    <property type="entry name" value="GAL4"/>
    <property type="match status" value="1"/>
</dbReference>